<organism evidence="3 4">
    <name type="scientific">Hyphomicrobium sulfonivorans</name>
    <dbReference type="NCBI Taxonomy" id="121290"/>
    <lineage>
        <taxon>Bacteria</taxon>
        <taxon>Pseudomonadati</taxon>
        <taxon>Pseudomonadota</taxon>
        <taxon>Alphaproteobacteria</taxon>
        <taxon>Hyphomicrobiales</taxon>
        <taxon>Hyphomicrobiaceae</taxon>
        <taxon>Hyphomicrobium</taxon>
    </lineage>
</organism>
<keyword evidence="2" id="KW-1133">Transmembrane helix</keyword>
<evidence type="ECO:0000256" key="2">
    <source>
        <dbReference type="SAM" id="Phobius"/>
    </source>
</evidence>
<name>A0A120CY63_HYPSL</name>
<feature type="region of interest" description="Disordered" evidence="1">
    <location>
        <begin position="105"/>
        <end position="134"/>
    </location>
</feature>
<feature type="transmembrane region" description="Helical" evidence="2">
    <location>
        <begin position="77"/>
        <end position="99"/>
    </location>
</feature>
<dbReference type="EMBL" id="LMTR01000015">
    <property type="protein sequence ID" value="KWT72029.1"/>
    <property type="molecule type" value="Genomic_DNA"/>
</dbReference>
<keyword evidence="2" id="KW-0472">Membrane</keyword>
<dbReference type="NCBIfam" id="TIGR01300">
    <property type="entry name" value="CPA3_mnhG_phaG"/>
    <property type="match status" value="1"/>
</dbReference>
<feature type="transmembrane region" description="Helical" evidence="2">
    <location>
        <begin position="46"/>
        <end position="65"/>
    </location>
</feature>
<accession>A0A120CY63</accession>
<keyword evidence="4" id="KW-1185">Reference proteome</keyword>
<protein>
    <submittedName>
        <fullName evidence="3">Na(+) H(+) antiporter subunit G</fullName>
    </submittedName>
</protein>
<dbReference type="STRING" id="121290.APY04_0312"/>
<dbReference type="PANTHER" id="PTHR34703:SF1">
    <property type="entry name" value="ANTIPORTER SUBUNIT MNHG2-RELATED"/>
    <property type="match status" value="1"/>
</dbReference>
<reference evidence="3 4" key="1">
    <citation type="submission" date="2015-10" db="EMBL/GenBank/DDBJ databases">
        <title>Transcriptomic analysis of a linuron degrading triple-species bacterial consortium.</title>
        <authorList>
            <person name="Albers P."/>
        </authorList>
    </citation>
    <scope>NUCLEOTIDE SEQUENCE [LARGE SCALE GENOMIC DNA]</scope>
    <source>
        <strain evidence="3 4">WDL6</strain>
    </source>
</reference>
<dbReference type="OrthoDB" id="4427992at2"/>
<dbReference type="AlphaFoldDB" id="A0A120CY63"/>
<evidence type="ECO:0000313" key="3">
    <source>
        <dbReference type="EMBL" id="KWT72029.1"/>
    </source>
</evidence>
<evidence type="ECO:0000256" key="1">
    <source>
        <dbReference type="SAM" id="MobiDB-lite"/>
    </source>
</evidence>
<comment type="caution">
    <text evidence="3">The sequence shown here is derived from an EMBL/GenBank/DDBJ whole genome shotgun (WGS) entry which is preliminary data.</text>
</comment>
<sequence length="134" mass="14332">MEVSPTLPAWVAILTSVLVLLGAALTLIGTIGLVRLNNFYSRVHPPTLGTTLGIGCVLLASMLYFSVVKQRLVVHEVLIAIFVTITTPVTLMLLVSAALRRDWAIGDPSVPVPPGLPEEAERPEPLPESDQPTS</sequence>
<keyword evidence="2" id="KW-0812">Transmembrane</keyword>
<proteinExistence type="predicted"/>
<dbReference type="Pfam" id="PF03334">
    <property type="entry name" value="PhaG_MnhG_YufB"/>
    <property type="match status" value="1"/>
</dbReference>
<evidence type="ECO:0000313" key="4">
    <source>
        <dbReference type="Proteomes" id="UP000059074"/>
    </source>
</evidence>
<dbReference type="InterPro" id="IPR005133">
    <property type="entry name" value="PhaG_MnhG_YufB"/>
</dbReference>
<dbReference type="GO" id="GO:0015385">
    <property type="term" value="F:sodium:proton antiporter activity"/>
    <property type="evidence" value="ECO:0007669"/>
    <property type="project" value="TreeGrafter"/>
</dbReference>
<dbReference type="Proteomes" id="UP000059074">
    <property type="component" value="Unassembled WGS sequence"/>
</dbReference>
<dbReference type="PANTHER" id="PTHR34703">
    <property type="entry name" value="ANTIPORTER SUBUNIT MNHG2-RELATED"/>
    <property type="match status" value="1"/>
</dbReference>
<dbReference type="PATRIC" id="fig|121290.4.peg.2965"/>
<feature type="transmembrane region" description="Helical" evidence="2">
    <location>
        <begin position="12"/>
        <end position="34"/>
    </location>
</feature>
<gene>
    <name evidence="3" type="ORF">APY04_0312</name>
</gene>